<protein>
    <submittedName>
        <fullName evidence="2">Uncharacterized protein</fullName>
    </submittedName>
</protein>
<feature type="region of interest" description="Disordered" evidence="1">
    <location>
        <begin position="220"/>
        <end position="286"/>
    </location>
</feature>
<proteinExistence type="predicted"/>
<reference evidence="2 3" key="2">
    <citation type="submission" date="2019-01" db="EMBL/GenBank/DDBJ databases">
        <title>The decoding of complex shrimp genome reveals the adaptation for benthos swimmer, frequently molting mechanism and breeding impact on genome.</title>
        <authorList>
            <person name="Sun Y."/>
            <person name="Gao Y."/>
            <person name="Yu Y."/>
        </authorList>
    </citation>
    <scope>NUCLEOTIDE SEQUENCE [LARGE SCALE GENOMIC DNA]</scope>
    <source>
        <tissue evidence="2">Muscle</tissue>
    </source>
</reference>
<feature type="compositionally biased region" description="Polar residues" evidence="1">
    <location>
        <begin position="220"/>
        <end position="238"/>
    </location>
</feature>
<evidence type="ECO:0000313" key="3">
    <source>
        <dbReference type="Proteomes" id="UP000283509"/>
    </source>
</evidence>
<sequence length="909" mass="93099">MQATPAGQLPPPPARTSLRRLLLQDNLQDPSSDVRPLLQDLSSDPAGLRRLLSSTSPAGPPSRLLRQLRRRLLQDPAPTSAASCRTSAPTSASSCRTSAPTCPPPATSAPTSPPPAGPQLRRPPPPAGSAPTSAASCRTSSEPPADLSSDLSASAALLQDLSSDVRLLLQDLSSDAPVRLLQDLSSDVRRLLQDLSSDVRLLLQDLSSDVRLLLQDLSPDSASSCRTSAPTSAASCRTQLRRPPPPAGPQLRRPVRPPAGPQLRRPPPPAGPQLRRPPPPAGPQLRRPALLQDLSSDVRLLLQDLSSDVRLLLQDLSSDVRLLLQDLSSDVRLLLQTSAPTPPAGPQLRRDLATSASSCRTCRTSAPTSAASCRTSARPGPQLDLNDRLAPTAGTSAPAGQLRPPQRAGPQLRRRRSQQSVNKAINPPPTPQDPHPTPLTHPTPPTPTLLPTPPLLPNPPQPPSLMPLLSIGAAPSYSLGGCGLPLLGGCTSFSRGLRPPRPRAAASSPSGLGLLSLGGAASTLLGLRPPPECGPLFLGGCAPLPGAPQPSSSLGAVASPSRITTTSRGAPSARGLQPASPSGAALTLLGAYDHFQSATSSLPGGCASSLGAAPPHPSGLRLHLPRELRPPHPRGLRLTLLEVTTNLQRCEPPLPGAAASSARASGLLSLGGCRSLLAGWALTLLGDSTTSRVAACLSLGAAASNPSGARPPLLGALRPSPSGCGLLFPRDCGSPPRGSPPPESTSSSLGAALLFPRGLRLTSSELRPPSQSATSSPIGAAALSPSGCGLLSLGAVSPHPPRRYDHLQTVDLLSLGAAASSPAGLRSPPRRLRPPPEVRPSCSWGRLRLLDLVGCAPLTSGACGLLSLGGCASPSSEPTTTSRLHLSPSGASAPSRGLQLPPRGAASSP</sequence>
<dbReference type="PANTHER" id="PTHR45691">
    <property type="entry name" value="PROTEIN DIAPHANOUS"/>
    <property type="match status" value="1"/>
</dbReference>
<feature type="region of interest" description="Disordered" evidence="1">
    <location>
        <begin position="819"/>
        <end position="839"/>
    </location>
</feature>
<feature type="region of interest" description="Disordered" evidence="1">
    <location>
        <begin position="548"/>
        <end position="579"/>
    </location>
</feature>
<dbReference type="PANTHER" id="PTHR45691:SF6">
    <property type="entry name" value="PROTEIN DIAPHANOUS"/>
    <property type="match status" value="1"/>
</dbReference>
<name>A0A423TJU4_PENVA</name>
<feature type="region of interest" description="Disordered" evidence="1">
    <location>
        <begin position="874"/>
        <end position="909"/>
    </location>
</feature>
<feature type="compositionally biased region" description="Pro residues" evidence="1">
    <location>
        <begin position="426"/>
        <end position="463"/>
    </location>
</feature>
<dbReference type="AlphaFoldDB" id="A0A423TJU4"/>
<feature type="region of interest" description="Disordered" evidence="1">
    <location>
        <begin position="729"/>
        <end position="749"/>
    </location>
</feature>
<dbReference type="Proteomes" id="UP000283509">
    <property type="component" value="Unassembled WGS sequence"/>
</dbReference>
<feature type="compositionally biased region" description="Polar residues" evidence="1">
    <location>
        <begin position="877"/>
        <end position="892"/>
    </location>
</feature>
<organism evidence="2 3">
    <name type="scientific">Penaeus vannamei</name>
    <name type="common">Whiteleg shrimp</name>
    <name type="synonym">Litopenaeus vannamei</name>
    <dbReference type="NCBI Taxonomy" id="6689"/>
    <lineage>
        <taxon>Eukaryota</taxon>
        <taxon>Metazoa</taxon>
        <taxon>Ecdysozoa</taxon>
        <taxon>Arthropoda</taxon>
        <taxon>Crustacea</taxon>
        <taxon>Multicrustacea</taxon>
        <taxon>Malacostraca</taxon>
        <taxon>Eumalacostraca</taxon>
        <taxon>Eucarida</taxon>
        <taxon>Decapoda</taxon>
        <taxon>Dendrobranchiata</taxon>
        <taxon>Penaeoidea</taxon>
        <taxon>Penaeidae</taxon>
        <taxon>Penaeus</taxon>
    </lineage>
</organism>
<reference evidence="2 3" key="1">
    <citation type="submission" date="2018-04" db="EMBL/GenBank/DDBJ databases">
        <authorList>
            <person name="Zhang X."/>
            <person name="Yuan J."/>
            <person name="Li F."/>
            <person name="Xiang J."/>
        </authorList>
    </citation>
    <scope>NUCLEOTIDE SEQUENCE [LARGE SCALE GENOMIC DNA]</scope>
    <source>
        <tissue evidence="2">Muscle</tissue>
    </source>
</reference>
<dbReference type="GO" id="GO:0005884">
    <property type="term" value="C:actin filament"/>
    <property type="evidence" value="ECO:0007669"/>
    <property type="project" value="TreeGrafter"/>
</dbReference>
<feature type="compositionally biased region" description="Pro residues" evidence="1">
    <location>
        <begin position="256"/>
        <end position="282"/>
    </location>
</feature>
<feature type="region of interest" description="Disordered" evidence="1">
    <location>
        <begin position="361"/>
        <end position="463"/>
    </location>
</feature>
<feature type="region of interest" description="Disordered" evidence="1">
    <location>
        <begin position="48"/>
        <end position="148"/>
    </location>
</feature>
<evidence type="ECO:0000313" key="2">
    <source>
        <dbReference type="EMBL" id="ROT76657.1"/>
    </source>
</evidence>
<comment type="caution">
    <text evidence="2">The sequence shown here is derived from an EMBL/GenBank/DDBJ whole genome shotgun (WGS) entry which is preliminary data.</text>
</comment>
<gene>
    <name evidence="2" type="ORF">C7M84_004747</name>
</gene>
<accession>A0A423TJU4</accession>
<evidence type="ECO:0000256" key="1">
    <source>
        <dbReference type="SAM" id="MobiDB-lite"/>
    </source>
</evidence>
<dbReference type="EMBL" id="QCYY01001624">
    <property type="protein sequence ID" value="ROT76657.1"/>
    <property type="molecule type" value="Genomic_DNA"/>
</dbReference>
<keyword evidence="3" id="KW-1185">Reference proteome</keyword>
<feature type="compositionally biased region" description="Polar residues" evidence="1">
    <location>
        <begin position="80"/>
        <end position="92"/>
    </location>
</feature>
<dbReference type="GO" id="GO:0030041">
    <property type="term" value="P:actin filament polymerization"/>
    <property type="evidence" value="ECO:0007669"/>
    <property type="project" value="TreeGrafter"/>
</dbReference>
<dbReference type="InterPro" id="IPR051412">
    <property type="entry name" value="Formin_Homology_Diaphanous_sf"/>
</dbReference>
<feature type="compositionally biased region" description="Pro residues" evidence="1">
    <location>
        <begin position="101"/>
        <end position="128"/>
    </location>
</feature>